<keyword evidence="1" id="KW-1133">Transmembrane helix</keyword>
<name>A0A1J1HMB8_9DIPT</name>
<dbReference type="AlphaFoldDB" id="A0A1J1HMB8"/>
<reference evidence="2 3" key="1">
    <citation type="submission" date="2015-04" db="EMBL/GenBank/DDBJ databases">
        <authorList>
            <person name="Syromyatnikov M.Y."/>
            <person name="Popov V.N."/>
        </authorList>
    </citation>
    <scope>NUCLEOTIDE SEQUENCE [LARGE SCALE GENOMIC DNA]</scope>
</reference>
<gene>
    <name evidence="2" type="ORF">CLUMA_CG002949</name>
</gene>
<keyword evidence="3" id="KW-1185">Reference proteome</keyword>
<protein>
    <submittedName>
        <fullName evidence="2">CLUMA_CG002949, isoform A</fullName>
    </submittedName>
</protein>
<evidence type="ECO:0000256" key="1">
    <source>
        <dbReference type="SAM" id="Phobius"/>
    </source>
</evidence>
<evidence type="ECO:0000313" key="2">
    <source>
        <dbReference type="EMBL" id="CRK89189.1"/>
    </source>
</evidence>
<proteinExistence type="predicted"/>
<sequence>MCFIFDRCKACVNCLLLDSYFFLVFILRGVTNVSSWSAW</sequence>
<dbReference type="Proteomes" id="UP000183832">
    <property type="component" value="Unassembled WGS sequence"/>
</dbReference>
<accession>A0A1J1HMB8</accession>
<keyword evidence="1" id="KW-0812">Transmembrane</keyword>
<feature type="transmembrane region" description="Helical" evidence="1">
    <location>
        <begin position="12"/>
        <end position="30"/>
    </location>
</feature>
<dbReference type="EMBL" id="CVRI01000011">
    <property type="protein sequence ID" value="CRK89189.1"/>
    <property type="molecule type" value="Genomic_DNA"/>
</dbReference>
<keyword evidence="1" id="KW-0472">Membrane</keyword>
<organism evidence="2 3">
    <name type="scientific">Clunio marinus</name>
    <dbReference type="NCBI Taxonomy" id="568069"/>
    <lineage>
        <taxon>Eukaryota</taxon>
        <taxon>Metazoa</taxon>
        <taxon>Ecdysozoa</taxon>
        <taxon>Arthropoda</taxon>
        <taxon>Hexapoda</taxon>
        <taxon>Insecta</taxon>
        <taxon>Pterygota</taxon>
        <taxon>Neoptera</taxon>
        <taxon>Endopterygota</taxon>
        <taxon>Diptera</taxon>
        <taxon>Nematocera</taxon>
        <taxon>Chironomoidea</taxon>
        <taxon>Chironomidae</taxon>
        <taxon>Clunio</taxon>
    </lineage>
</organism>
<evidence type="ECO:0000313" key="3">
    <source>
        <dbReference type="Proteomes" id="UP000183832"/>
    </source>
</evidence>